<reference evidence="2" key="2">
    <citation type="submission" date="2019-08" db="EMBL/GenBank/DDBJ databases">
        <title>Investigation of anaerobic lignin degradation for improved lignocellulosic biofuels.</title>
        <authorList>
            <person name="Deangelis K.PhD."/>
        </authorList>
    </citation>
    <scope>NUCLEOTIDE SEQUENCE [LARGE SCALE GENOMIC DNA]</scope>
    <source>
        <strain evidence="2">128R</strain>
    </source>
</reference>
<organism evidence="2">
    <name type="scientific">Serratia fonticola</name>
    <dbReference type="NCBI Taxonomy" id="47917"/>
    <lineage>
        <taxon>Bacteria</taxon>
        <taxon>Pseudomonadati</taxon>
        <taxon>Pseudomonadota</taxon>
        <taxon>Gammaproteobacteria</taxon>
        <taxon>Enterobacterales</taxon>
        <taxon>Yersiniaceae</taxon>
        <taxon>Serratia</taxon>
    </lineage>
</organism>
<evidence type="ECO:0000259" key="1">
    <source>
        <dbReference type="SMART" id="SM00871"/>
    </source>
</evidence>
<dbReference type="SUPFAM" id="SSF55136">
    <property type="entry name" value="Probable bacterial effector-binding domain"/>
    <property type="match status" value="1"/>
</dbReference>
<dbReference type="SMART" id="SM00871">
    <property type="entry name" value="AraC_E_bind"/>
    <property type="match status" value="1"/>
</dbReference>
<dbReference type="AlphaFoldDB" id="A0A542D6F6"/>
<feature type="domain" description="AraC effector-binding" evidence="1">
    <location>
        <begin position="5"/>
        <end position="153"/>
    </location>
</feature>
<reference evidence="2" key="1">
    <citation type="submission" date="2019-06" db="EMBL/GenBank/DDBJ databases">
        <authorList>
            <person name="Deangelis K."/>
            <person name="Huntemann M."/>
            <person name="Clum A."/>
            <person name="Pillay M."/>
            <person name="Palaniappan K."/>
            <person name="Varghese N."/>
            <person name="Mikhailova N."/>
            <person name="Stamatis D."/>
            <person name="Reddy T."/>
            <person name="Daum C."/>
            <person name="Shapiro N."/>
            <person name="Ivanova N."/>
            <person name="Kyrpides N."/>
            <person name="Woyke T."/>
        </authorList>
    </citation>
    <scope>NUCLEOTIDE SEQUENCE [LARGE SCALE GENOMIC DNA]</scope>
    <source>
        <strain evidence="2">128R</strain>
    </source>
</reference>
<accession>A0A542D6F6</accession>
<dbReference type="EMBL" id="VISQ01000001">
    <property type="protein sequence ID" value="TVZ68164.1"/>
    <property type="molecule type" value="Genomic_DNA"/>
</dbReference>
<dbReference type="Gene3D" id="3.20.80.10">
    <property type="entry name" value="Regulatory factor, effector binding domain"/>
    <property type="match status" value="1"/>
</dbReference>
<proteinExistence type="predicted"/>
<name>A0A542D6F6_SERFO</name>
<dbReference type="Pfam" id="PF06445">
    <property type="entry name" value="GyrI-like"/>
    <property type="match status" value="1"/>
</dbReference>
<gene>
    <name evidence="2" type="ORF">FHU10_0587</name>
</gene>
<comment type="caution">
    <text evidence="2">The sequence shown here is derived from an EMBL/GenBank/DDBJ whole genome shotgun (WGS) entry which is preliminary data.</text>
</comment>
<protein>
    <submittedName>
        <fullName evidence="2">Effector-binding domain-containing protein</fullName>
    </submittedName>
</protein>
<dbReference type="InterPro" id="IPR029442">
    <property type="entry name" value="GyrI-like"/>
</dbReference>
<evidence type="ECO:0000313" key="2">
    <source>
        <dbReference type="EMBL" id="TVZ68164.1"/>
    </source>
</evidence>
<dbReference type="InterPro" id="IPR010499">
    <property type="entry name" value="AraC_E-bd"/>
</dbReference>
<dbReference type="InterPro" id="IPR011256">
    <property type="entry name" value="Reg_factor_effector_dom_sf"/>
</dbReference>
<sequence>MARFSEFALLSIPAQAAIFIRRHCASPAEFPEFIGGSFQALSEYLAEAGELMTDFPYVAYQPESGGFMVEAGFTVPRVLSAKGDITSGFVLGCKAVMCMYLGSYEGMEPVYGEMAAWSDAAGLRQTGKIYEYYYNGPDTPPEGFLIRILMPVE</sequence>